<protein>
    <submittedName>
        <fullName evidence="1">Uncharacterized protein</fullName>
    </submittedName>
</protein>
<dbReference type="EMBL" id="UOGL01000404">
    <property type="protein sequence ID" value="VAX40145.1"/>
    <property type="molecule type" value="Genomic_DNA"/>
</dbReference>
<reference evidence="1" key="1">
    <citation type="submission" date="2018-06" db="EMBL/GenBank/DDBJ databases">
        <authorList>
            <person name="Zhirakovskaya E."/>
        </authorList>
    </citation>
    <scope>NUCLEOTIDE SEQUENCE</scope>
</reference>
<evidence type="ECO:0000313" key="1">
    <source>
        <dbReference type="EMBL" id="VAX40145.1"/>
    </source>
</evidence>
<proteinExistence type="predicted"/>
<dbReference type="AlphaFoldDB" id="A0A3B1E3E1"/>
<gene>
    <name evidence="1" type="ORF">MNBD_PLANCTO02-1217</name>
</gene>
<organism evidence="1">
    <name type="scientific">hydrothermal vent metagenome</name>
    <dbReference type="NCBI Taxonomy" id="652676"/>
    <lineage>
        <taxon>unclassified sequences</taxon>
        <taxon>metagenomes</taxon>
        <taxon>ecological metagenomes</taxon>
    </lineage>
</organism>
<sequence length="66" mass="7359">MLQAVMDKRMAFRLAIVVAGMFLADDRRTASAWFVSAGVQDDWDRFYDCLISIGRTSEKLATAVLG</sequence>
<accession>A0A3B1E3E1</accession>
<name>A0A3B1E3E1_9ZZZZ</name>